<accession>A0AAJ8E0G6</accession>
<name>A0AAJ8E0G6_ASPNG</name>
<dbReference type="VEuPathDB" id="FungiDB:An13g03010"/>
<organism evidence="2">
    <name type="scientific">Aspergillus niger</name>
    <dbReference type="NCBI Taxonomy" id="5061"/>
    <lineage>
        <taxon>Eukaryota</taxon>
        <taxon>Fungi</taxon>
        <taxon>Dikarya</taxon>
        <taxon>Ascomycota</taxon>
        <taxon>Pezizomycotina</taxon>
        <taxon>Eurotiomycetes</taxon>
        <taxon>Eurotiomycetidae</taxon>
        <taxon>Eurotiales</taxon>
        <taxon>Aspergillaceae</taxon>
        <taxon>Aspergillus</taxon>
        <taxon>Aspergillus subgen. Circumdati</taxon>
    </lineage>
</organism>
<evidence type="ECO:0000256" key="1">
    <source>
        <dbReference type="SAM" id="MobiDB-lite"/>
    </source>
</evidence>
<dbReference type="AlphaFoldDB" id="A0AAJ8E0G6"/>
<dbReference type="RefSeq" id="XP_059602151.1">
    <property type="nucleotide sequence ID" value="XM_059743931.1"/>
</dbReference>
<sequence length="152" mass="16697">MHSIQLCEYAYVHDYTLPSCTEQSYQTLVSASKKPPEAKPLENYVDALTVAQTDPCPPGCQDPECSGTRTEQNDRMATGAHRVKLSREHSRPSSQASNMAKHALHVMLQPDAERASLVSLGECEIDRILALRTGTSASSNKKLLLVILCRLS</sequence>
<gene>
    <name evidence="2" type="ORF">An13g03010</name>
</gene>
<dbReference type="KEGG" id="ang:An13g03010"/>
<dbReference type="GeneID" id="84592862"/>
<reference evidence="2" key="1">
    <citation type="submission" date="2025-02" db="EMBL/GenBank/DDBJ databases">
        <authorList>
            <consortium name="NCBI Genome Project"/>
        </authorList>
    </citation>
    <scope>NUCLEOTIDE SEQUENCE</scope>
</reference>
<feature type="region of interest" description="Disordered" evidence="1">
    <location>
        <begin position="58"/>
        <end position="98"/>
    </location>
</feature>
<protein>
    <submittedName>
        <fullName evidence="2">Uncharacterized protein</fullName>
    </submittedName>
</protein>
<reference evidence="2" key="2">
    <citation type="submission" date="2025-08" db="UniProtKB">
        <authorList>
            <consortium name="RefSeq"/>
        </authorList>
    </citation>
    <scope>IDENTIFICATION</scope>
</reference>
<proteinExistence type="predicted"/>
<evidence type="ECO:0000313" key="2">
    <source>
        <dbReference type="RefSeq" id="XP_059602151.1"/>
    </source>
</evidence>